<name>A0AAW1KPH3_POPJA</name>
<organism evidence="3 4">
    <name type="scientific">Popillia japonica</name>
    <name type="common">Japanese beetle</name>
    <dbReference type="NCBI Taxonomy" id="7064"/>
    <lineage>
        <taxon>Eukaryota</taxon>
        <taxon>Metazoa</taxon>
        <taxon>Ecdysozoa</taxon>
        <taxon>Arthropoda</taxon>
        <taxon>Hexapoda</taxon>
        <taxon>Insecta</taxon>
        <taxon>Pterygota</taxon>
        <taxon>Neoptera</taxon>
        <taxon>Endopterygota</taxon>
        <taxon>Coleoptera</taxon>
        <taxon>Polyphaga</taxon>
        <taxon>Scarabaeiformia</taxon>
        <taxon>Scarabaeidae</taxon>
        <taxon>Rutelinae</taxon>
        <taxon>Popillia</taxon>
    </lineage>
</organism>
<keyword evidence="4" id="KW-1185">Reference proteome</keyword>
<gene>
    <name evidence="3" type="ORF">QE152_g19994</name>
    <name evidence="2" type="ORF">QE152_g19997</name>
</gene>
<reference evidence="3 4" key="2">
    <citation type="journal article" date="2024" name="BMC Genomics">
        <title>De novo assembly and annotation of Popillia japonica's genome with initial clues to its potential as an invasive pest.</title>
        <authorList>
            <person name="Cucini C."/>
            <person name="Boschi S."/>
            <person name="Funari R."/>
            <person name="Cardaioli E."/>
            <person name="Iannotti N."/>
            <person name="Marturano G."/>
            <person name="Paoli F."/>
            <person name="Bruttini M."/>
            <person name="Carapelli A."/>
            <person name="Frati F."/>
            <person name="Nardi F."/>
        </authorList>
    </citation>
    <scope>NUCLEOTIDE SEQUENCE [LARGE SCALE GENOMIC DNA]</scope>
    <source>
        <strain evidence="3">DMR45628</strain>
    </source>
</reference>
<sequence length="76" mass="8125">MKETGGIRDDGRVATPLSPATFTLPKRCSSNDSRITSIMTVLMPPARMVLLPGQRTKTVAAIAAAAVDPKRDTRTD</sequence>
<comment type="caution">
    <text evidence="3">The sequence shown here is derived from an EMBL/GenBank/DDBJ whole genome shotgun (WGS) entry which is preliminary data.</text>
</comment>
<accession>A0AAW1KPH3</accession>
<evidence type="ECO:0000313" key="2">
    <source>
        <dbReference type="EMBL" id="KAK9721827.1"/>
    </source>
</evidence>
<protein>
    <submittedName>
        <fullName evidence="3">Uncharacterized protein</fullName>
    </submittedName>
</protein>
<proteinExistence type="predicted"/>
<evidence type="ECO:0000313" key="4">
    <source>
        <dbReference type="Proteomes" id="UP001458880"/>
    </source>
</evidence>
<feature type="compositionally biased region" description="Basic and acidic residues" evidence="1">
    <location>
        <begin position="1"/>
        <end position="12"/>
    </location>
</feature>
<dbReference type="Proteomes" id="UP001458880">
    <property type="component" value="Unassembled WGS sequence"/>
</dbReference>
<feature type="region of interest" description="Disordered" evidence="1">
    <location>
        <begin position="1"/>
        <end position="29"/>
    </location>
</feature>
<reference evidence="3" key="1">
    <citation type="submission" date="2023-05" db="EMBL/GenBank/DDBJ databases">
        <authorList>
            <person name="Nardi F."/>
            <person name="Carapelli A."/>
            <person name="Cucini C."/>
        </authorList>
    </citation>
    <scope>NUCLEOTIDE SEQUENCE</scope>
    <source>
        <strain evidence="3">DMR45628</strain>
        <tissue evidence="3">Testes</tissue>
    </source>
</reference>
<evidence type="ECO:0000313" key="3">
    <source>
        <dbReference type="EMBL" id="KAK9721865.1"/>
    </source>
</evidence>
<dbReference type="AlphaFoldDB" id="A0AAW1KPH3"/>
<dbReference type="EMBL" id="JASPKY010000194">
    <property type="protein sequence ID" value="KAK9721827.1"/>
    <property type="molecule type" value="Genomic_DNA"/>
</dbReference>
<dbReference type="EMBL" id="JASPKY010000194">
    <property type="protein sequence ID" value="KAK9721865.1"/>
    <property type="molecule type" value="Genomic_DNA"/>
</dbReference>
<evidence type="ECO:0000256" key="1">
    <source>
        <dbReference type="SAM" id="MobiDB-lite"/>
    </source>
</evidence>